<keyword evidence="3" id="KW-1185">Reference proteome</keyword>
<comment type="caution">
    <text evidence="2">The sequence shown here is derived from an EMBL/GenBank/DDBJ whole genome shotgun (WGS) entry which is preliminary data.</text>
</comment>
<organism evidence="2 3">
    <name type="scientific">Tribonema minus</name>
    <dbReference type="NCBI Taxonomy" id="303371"/>
    <lineage>
        <taxon>Eukaryota</taxon>
        <taxon>Sar</taxon>
        <taxon>Stramenopiles</taxon>
        <taxon>Ochrophyta</taxon>
        <taxon>PX clade</taxon>
        <taxon>Xanthophyceae</taxon>
        <taxon>Tribonematales</taxon>
        <taxon>Tribonemataceae</taxon>
        <taxon>Tribonema</taxon>
    </lineage>
</organism>
<dbReference type="PANTHER" id="PTHR36809:SF1">
    <property type="entry name" value="TRANSMEMBRANE PROTEIN"/>
    <property type="match status" value="1"/>
</dbReference>
<name>A0A835Z783_9STRA</name>
<evidence type="ECO:0000256" key="1">
    <source>
        <dbReference type="SAM" id="Phobius"/>
    </source>
</evidence>
<evidence type="ECO:0000313" key="2">
    <source>
        <dbReference type="EMBL" id="KAG5187738.1"/>
    </source>
</evidence>
<proteinExistence type="predicted"/>
<protein>
    <submittedName>
        <fullName evidence="2">Uncharacterized protein</fullName>
    </submittedName>
</protein>
<keyword evidence="1" id="KW-1133">Transmembrane helix</keyword>
<evidence type="ECO:0000313" key="3">
    <source>
        <dbReference type="Proteomes" id="UP000664859"/>
    </source>
</evidence>
<accession>A0A835Z783</accession>
<keyword evidence="1" id="KW-0812">Transmembrane</keyword>
<dbReference type="Proteomes" id="UP000664859">
    <property type="component" value="Unassembled WGS sequence"/>
</dbReference>
<sequence length="163" mass="17438">MHAELGDALSAVTLLAESLKEVPGLGIPAQPQNVYVPPDQVDNFPQIVAGSAAGVLVYLWALYEFGSRIVTQRACAVCNGSGLVTVSRTGRKLMQPRKCYACGGFLPWESWSRFWVANKYVGNGGILRRPAADYDELNAKAREAQAKQAAADQEPGAADADAQ</sequence>
<dbReference type="EMBL" id="JAFCMP010000083">
    <property type="protein sequence ID" value="KAG5187738.1"/>
    <property type="molecule type" value="Genomic_DNA"/>
</dbReference>
<feature type="transmembrane region" description="Helical" evidence="1">
    <location>
        <begin position="44"/>
        <end position="63"/>
    </location>
</feature>
<reference evidence="2" key="1">
    <citation type="submission" date="2021-02" db="EMBL/GenBank/DDBJ databases">
        <title>First Annotated Genome of the Yellow-green Alga Tribonema minus.</title>
        <authorList>
            <person name="Mahan K.M."/>
        </authorList>
    </citation>
    <scope>NUCLEOTIDE SEQUENCE</scope>
    <source>
        <strain evidence="2">UTEX B ZZ1240</strain>
    </source>
</reference>
<gene>
    <name evidence="2" type="ORF">JKP88DRAFT_287913</name>
</gene>
<dbReference type="AlphaFoldDB" id="A0A835Z783"/>
<keyword evidence="1" id="KW-0472">Membrane</keyword>
<dbReference type="OrthoDB" id="2018625at2759"/>
<dbReference type="PANTHER" id="PTHR36809">
    <property type="entry name" value="TRANSMEMBRANE PROTEIN"/>
    <property type="match status" value="1"/>
</dbReference>